<dbReference type="Proteomes" id="UP001199642">
    <property type="component" value="Chromosome"/>
</dbReference>
<evidence type="ECO:0000259" key="2">
    <source>
        <dbReference type="Pfam" id="PF13845"/>
    </source>
</evidence>
<evidence type="ECO:0000313" key="4">
    <source>
        <dbReference type="Proteomes" id="UP001199642"/>
    </source>
</evidence>
<organism evidence="3 4">
    <name type="scientific">Microbacterium resistens</name>
    <dbReference type="NCBI Taxonomy" id="156977"/>
    <lineage>
        <taxon>Bacteria</taxon>
        <taxon>Bacillati</taxon>
        <taxon>Actinomycetota</taxon>
        <taxon>Actinomycetes</taxon>
        <taxon>Micrococcales</taxon>
        <taxon>Microbacteriaceae</taxon>
        <taxon>Microbacterium</taxon>
    </lineage>
</organism>
<evidence type="ECO:0000313" key="3">
    <source>
        <dbReference type="EMBL" id="UGS27316.1"/>
    </source>
</evidence>
<evidence type="ECO:0000256" key="1">
    <source>
        <dbReference type="SAM" id="SignalP"/>
    </source>
</evidence>
<sequence>MMKTRTRLAMAGSAAILAVALSGCSVIDGILGGKGDAPRDEESGQVTESSNIDIFSLKVGDCKMASGTGMIEDTDVVPCDQPHDEEVFFEFKVDDGEYDDAAITAAAETQCYGQPFTDFVGLDYNSSSLDAAYISPSKDTWEQLNDRVVQCIIADPAGQTTGSLKGSAR</sequence>
<dbReference type="PROSITE" id="PS51257">
    <property type="entry name" value="PROKAR_LIPOPROTEIN"/>
    <property type="match status" value="1"/>
</dbReference>
<dbReference type="EMBL" id="CP082781">
    <property type="protein sequence ID" value="UGS27316.1"/>
    <property type="molecule type" value="Genomic_DNA"/>
</dbReference>
<dbReference type="RefSeq" id="WP_067244568.1">
    <property type="nucleotide sequence ID" value="NZ_CP082781.1"/>
</dbReference>
<gene>
    <name evidence="3" type="ORF">K8F61_03660</name>
</gene>
<dbReference type="InterPro" id="IPR026004">
    <property type="entry name" value="Septum_form"/>
</dbReference>
<accession>A0ABY3RWP7</accession>
<proteinExistence type="predicted"/>
<feature type="domain" description="Septum formation-related" evidence="2">
    <location>
        <begin position="60"/>
        <end position="158"/>
    </location>
</feature>
<name>A0ABY3RWP7_9MICO</name>
<protein>
    <submittedName>
        <fullName evidence="3">Septum formation family protein</fullName>
    </submittedName>
</protein>
<keyword evidence="4" id="KW-1185">Reference proteome</keyword>
<reference evidence="3 4" key="1">
    <citation type="submission" date="2023-01" db="EMBL/GenBank/DDBJ databases">
        <title>Characterization of estradiol degrading bacteria Microbacterium sp. MZT7 and reveal degrading genes through genome analysis.</title>
        <authorList>
            <person name="Hao P."/>
            <person name="Gao Y."/>
        </authorList>
    </citation>
    <scope>NUCLEOTIDE SEQUENCE [LARGE SCALE GENOMIC DNA]</scope>
    <source>
        <strain evidence="3 4">MZT7</strain>
    </source>
</reference>
<feature type="signal peptide" evidence="1">
    <location>
        <begin position="1"/>
        <end position="20"/>
    </location>
</feature>
<keyword evidence="1" id="KW-0732">Signal</keyword>
<feature type="chain" id="PRO_5045503604" evidence="1">
    <location>
        <begin position="21"/>
        <end position="169"/>
    </location>
</feature>
<dbReference type="Pfam" id="PF13845">
    <property type="entry name" value="Septum_form"/>
    <property type="match status" value="1"/>
</dbReference>